<evidence type="ECO:0000313" key="3">
    <source>
        <dbReference type="Proteomes" id="UP001152320"/>
    </source>
</evidence>
<keyword evidence="1" id="KW-1133">Transmembrane helix</keyword>
<dbReference type="EMBL" id="JAIZAY010000001">
    <property type="protein sequence ID" value="KAJ8049456.1"/>
    <property type="molecule type" value="Genomic_DNA"/>
</dbReference>
<feature type="transmembrane region" description="Helical" evidence="1">
    <location>
        <begin position="118"/>
        <end position="141"/>
    </location>
</feature>
<feature type="transmembrane region" description="Helical" evidence="1">
    <location>
        <begin position="292"/>
        <end position="310"/>
    </location>
</feature>
<dbReference type="OrthoDB" id="5950997at2759"/>
<feature type="transmembrane region" description="Helical" evidence="1">
    <location>
        <begin position="349"/>
        <end position="370"/>
    </location>
</feature>
<reference evidence="2" key="1">
    <citation type="submission" date="2021-10" db="EMBL/GenBank/DDBJ databases">
        <title>Tropical sea cucumber genome reveals ecological adaptation and Cuvierian tubules defense mechanism.</title>
        <authorList>
            <person name="Chen T."/>
        </authorList>
    </citation>
    <scope>NUCLEOTIDE SEQUENCE</scope>
    <source>
        <strain evidence="2">Nanhai2018</strain>
        <tissue evidence="2">Muscle</tissue>
    </source>
</reference>
<keyword evidence="1" id="KW-0812">Transmembrane</keyword>
<keyword evidence="3" id="KW-1185">Reference proteome</keyword>
<gene>
    <name evidence="2" type="ORF">HOLleu_02213</name>
</gene>
<feature type="transmembrane region" description="Helical" evidence="1">
    <location>
        <begin position="70"/>
        <end position="91"/>
    </location>
</feature>
<accession>A0A9Q1HL82</accession>
<evidence type="ECO:0000256" key="1">
    <source>
        <dbReference type="SAM" id="Phobius"/>
    </source>
</evidence>
<dbReference type="AlphaFoldDB" id="A0A9Q1HL82"/>
<feature type="transmembrane region" description="Helical" evidence="1">
    <location>
        <begin position="316"/>
        <end position="337"/>
    </location>
</feature>
<feature type="transmembrane region" description="Helical" evidence="1">
    <location>
        <begin position="177"/>
        <end position="198"/>
    </location>
</feature>
<dbReference type="PANTHER" id="PTHR11319:SF35">
    <property type="entry name" value="OUTER MEMBRANE PROTEIN PMPC-RELATED"/>
    <property type="match status" value="1"/>
</dbReference>
<protein>
    <submittedName>
        <fullName evidence="2">Uncharacterized protein</fullName>
    </submittedName>
</protein>
<organism evidence="2 3">
    <name type="scientific">Holothuria leucospilota</name>
    <name type="common">Black long sea cucumber</name>
    <name type="synonym">Mertensiothuria leucospilota</name>
    <dbReference type="NCBI Taxonomy" id="206669"/>
    <lineage>
        <taxon>Eukaryota</taxon>
        <taxon>Metazoa</taxon>
        <taxon>Echinodermata</taxon>
        <taxon>Eleutherozoa</taxon>
        <taxon>Echinozoa</taxon>
        <taxon>Holothuroidea</taxon>
        <taxon>Aspidochirotacea</taxon>
        <taxon>Aspidochirotida</taxon>
        <taxon>Holothuriidae</taxon>
        <taxon>Holothuria</taxon>
    </lineage>
</organism>
<dbReference type="PANTHER" id="PTHR11319">
    <property type="entry name" value="G PROTEIN-COUPLED RECEPTOR-RELATED"/>
    <property type="match status" value="1"/>
</dbReference>
<comment type="caution">
    <text evidence="2">The sequence shown here is derived from an EMBL/GenBank/DDBJ whole genome shotgun (WGS) entry which is preliminary data.</text>
</comment>
<name>A0A9Q1HL82_HOLLE</name>
<proteinExistence type="predicted"/>
<keyword evidence="1" id="KW-0472">Membrane</keyword>
<sequence length="372" mass="42942">MDILIPQGKLMLGFYQVIGKLFTTVHDVNWTKTLKYIGDIISIIELNIFQLFVRPQGFHEKLQINPKVEFVIAITYLAITVFVPFGIYHIVKVIHSKSKLTFTNDSFNNYLHRMRSNIVTFIIVTLFLTYPPICTIIFQIYPGACEKFCLDVNNNTCKVLLRSDYEIECRDLDIYHMFAYIATAGYVMAFPAVLFYLLRKRVKGLPFQRRHNTYQSIRENNDDDTFFLYKPQYWYWEILELLRKVAQTALITLLGWKNRLTVLATIGVSVLFLTLHARFMPMKRASEQRLQMFSLVAILVNVVVAATDLNDDHEDALSVALVILNVGILVIIVGKLIKGNGANLKIMLLNDLSLNCYGVLFQIKWVYLIFGP</sequence>
<dbReference type="Proteomes" id="UP001152320">
    <property type="component" value="Chromosome 1"/>
</dbReference>
<evidence type="ECO:0000313" key="2">
    <source>
        <dbReference type="EMBL" id="KAJ8049456.1"/>
    </source>
</evidence>